<dbReference type="GO" id="GO:0046983">
    <property type="term" value="F:protein dimerization activity"/>
    <property type="evidence" value="ECO:0007669"/>
    <property type="project" value="InterPro"/>
</dbReference>
<evidence type="ECO:0000256" key="2">
    <source>
        <dbReference type="SAM" id="MobiDB-lite"/>
    </source>
</evidence>
<dbReference type="OrthoDB" id="2133190at2759"/>
<dbReference type="Pfam" id="PF00010">
    <property type="entry name" value="HLH"/>
    <property type="match status" value="1"/>
</dbReference>
<dbReference type="PANTHER" id="PTHR47336:SF2">
    <property type="entry name" value="TRANSCRIPTION FACTOR HMS1-RELATED"/>
    <property type="match status" value="1"/>
</dbReference>
<gene>
    <name evidence="4" type="ORF">AUEXF2481DRAFT_43999</name>
</gene>
<dbReference type="AlphaFoldDB" id="A0A074Y106"/>
<feature type="compositionally biased region" description="Low complexity" evidence="2">
    <location>
        <begin position="65"/>
        <end position="92"/>
    </location>
</feature>
<dbReference type="HOGENOM" id="CLU_086079_0_0_1"/>
<dbReference type="PANTHER" id="PTHR47336">
    <property type="entry name" value="TRANSCRIPTION FACTOR HMS1-RELATED"/>
    <property type="match status" value="1"/>
</dbReference>
<feature type="region of interest" description="Disordered" evidence="2">
    <location>
        <begin position="156"/>
        <end position="197"/>
    </location>
</feature>
<keyword evidence="1" id="KW-0175">Coiled coil</keyword>
<dbReference type="RefSeq" id="XP_013339930.1">
    <property type="nucleotide sequence ID" value="XM_013484476.1"/>
</dbReference>
<accession>A0A074Y106</accession>
<sequence>MNFVYSNTMGSFPQQAFYTSAMTNNQWLLQQPKDSGYASDDHDLFEKAFESQLPTIHQVSSHHMQQQQQQTPMSAFSDSSASESSSNVSQSSPFEYADSLCTPTTYEARWNPYESLDMSVKKLSIDAGITSMTGYCDIDSMLTAAYHNTSASQPKRFSAFSQSSPRSSTFNQQSYPQQEESPLEAPPSPALGRPRGRVPHTAVEQRYRANLNDNFTRLRNAVPEIATLQPARSGQPPKPSKAEVLAAAAEYIRQLEEENEALRESMMNAAAGELRRKRAKTG</sequence>
<dbReference type="Proteomes" id="UP000030641">
    <property type="component" value="Unassembled WGS sequence"/>
</dbReference>
<reference evidence="4 5" key="1">
    <citation type="journal article" date="2014" name="BMC Genomics">
        <title>Genome sequencing of four Aureobasidium pullulans varieties: biotechnological potential, stress tolerance, and description of new species.</title>
        <authorList>
            <person name="Gostin Ar C."/>
            <person name="Ohm R.A."/>
            <person name="Kogej T."/>
            <person name="Sonjak S."/>
            <person name="Turk M."/>
            <person name="Zajc J."/>
            <person name="Zalar P."/>
            <person name="Grube M."/>
            <person name="Sun H."/>
            <person name="Han J."/>
            <person name="Sharma A."/>
            <person name="Chiniquy J."/>
            <person name="Ngan C.Y."/>
            <person name="Lipzen A."/>
            <person name="Barry K."/>
            <person name="Grigoriev I.V."/>
            <person name="Gunde-Cimerman N."/>
        </authorList>
    </citation>
    <scope>NUCLEOTIDE SEQUENCE [LARGE SCALE GENOMIC DNA]</scope>
    <source>
        <strain evidence="4 5">EXF-2481</strain>
    </source>
</reference>
<dbReference type="Gene3D" id="4.10.280.10">
    <property type="entry name" value="Helix-loop-helix DNA-binding domain"/>
    <property type="match status" value="1"/>
</dbReference>
<dbReference type="SUPFAM" id="SSF47459">
    <property type="entry name" value="HLH, helix-loop-helix DNA-binding domain"/>
    <property type="match status" value="1"/>
</dbReference>
<dbReference type="PROSITE" id="PS50888">
    <property type="entry name" value="BHLH"/>
    <property type="match status" value="1"/>
</dbReference>
<protein>
    <recommendedName>
        <fullName evidence="3">BHLH domain-containing protein</fullName>
    </recommendedName>
</protein>
<dbReference type="CDD" id="cd11395">
    <property type="entry name" value="bHLHzip_SREBP_like"/>
    <property type="match status" value="1"/>
</dbReference>
<proteinExistence type="predicted"/>
<evidence type="ECO:0000256" key="1">
    <source>
        <dbReference type="SAM" id="Coils"/>
    </source>
</evidence>
<evidence type="ECO:0000313" key="5">
    <source>
        <dbReference type="Proteomes" id="UP000030641"/>
    </source>
</evidence>
<keyword evidence="5" id="KW-1185">Reference proteome</keyword>
<dbReference type="GeneID" id="25367564"/>
<name>A0A074Y106_AURSE</name>
<evidence type="ECO:0000313" key="4">
    <source>
        <dbReference type="EMBL" id="KEQ91415.1"/>
    </source>
</evidence>
<dbReference type="InterPro" id="IPR011598">
    <property type="entry name" value="bHLH_dom"/>
</dbReference>
<dbReference type="STRING" id="1043005.A0A074Y106"/>
<organism evidence="4 5">
    <name type="scientific">Aureobasidium subglaciale (strain EXF-2481)</name>
    <name type="common">Aureobasidium pullulans var. subglaciale</name>
    <dbReference type="NCBI Taxonomy" id="1043005"/>
    <lineage>
        <taxon>Eukaryota</taxon>
        <taxon>Fungi</taxon>
        <taxon>Dikarya</taxon>
        <taxon>Ascomycota</taxon>
        <taxon>Pezizomycotina</taxon>
        <taxon>Dothideomycetes</taxon>
        <taxon>Dothideomycetidae</taxon>
        <taxon>Dothideales</taxon>
        <taxon>Saccotheciaceae</taxon>
        <taxon>Aureobasidium</taxon>
    </lineage>
</organism>
<dbReference type="EMBL" id="KL584778">
    <property type="protein sequence ID" value="KEQ91415.1"/>
    <property type="molecule type" value="Genomic_DNA"/>
</dbReference>
<feature type="domain" description="BHLH" evidence="3">
    <location>
        <begin position="195"/>
        <end position="255"/>
    </location>
</feature>
<dbReference type="OMA" id="PQCIPHT"/>
<feature type="coiled-coil region" evidence="1">
    <location>
        <begin position="241"/>
        <end position="272"/>
    </location>
</feature>
<feature type="region of interest" description="Disordered" evidence="2">
    <location>
        <begin position="58"/>
        <end position="94"/>
    </location>
</feature>
<dbReference type="SMART" id="SM00353">
    <property type="entry name" value="HLH"/>
    <property type="match status" value="1"/>
</dbReference>
<evidence type="ECO:0000259" key="3">
    <source>
        <dbReference type="PROSITE" id="PS50888"/>
    </source>
</evidence>
<feature type="compositionally biased region" description="Low complexity" evidence="2">
    <location>
        <begin position="157"/>
        <end position="180"/>
    </location>
</feature>
<dbReference type="InterPro" id="IPR036638">
    <property type="entry name" value="HLH_DNA-bd_sf"/>
</dbReference>
<dbReference type="InterPro" id="IPR052099">
    <property type="entry name" value="Regulatory_TF_Diverse"/>
</dbReference>
<dbReference type="InParanoid" id="A0A074Y106"/>